<keyword evidence="2" id="KW-1185">Reference proteome</keyword>
<dbReference type="RefSeq" id="WP_349246261.1">
    <property type="nucleotide sequence ID" value="NZ_JASCXX010000025.1"/>
</dbReference>
<evidence type="ECO:0000313" key="2">
    <source>
        <dbReference type="Proteomes" id="UP001431776"/>
    </source>
</evidence>
<sequence>MRDSSANHYERAFEGWLIDQQVPYVRADEHKRIGTMRQSVKNFDFLLYAPLGRRIIVEVKGRTFRGTTLAGLKGLECWVTRDDVRGLRAWQKALGPGHEAAFVFAYRAARVDVDFDGRDVLRLDRDCYVFLGIRIEDYQRHMRVRSRRWQTVTLAADRFRAHAIDLSALLA</sequence>
<dbReference type="Proteomes" id="UP001431776">
    <property type="component" value="Unassembled WGS sequence"/>
</dbReference>
<reference evidence="1" key="1">
    <citation type="submission" date="2023-05" db="EMBL/GenBank/DDBJ databases">
        <title>Anaerotaeda fermentans gen. nov., sp. nov., a novel anaerobic planctomycete of the new family within the order Sedimentisphaerales isolated from Taman Peninsula, Russia.</title>
        <authorList>
            <person name="Khomyakova M.A."/>
            <person name="Merkel A.Y."/>
            <person name="Slobodkin A.I."/>
        </authorList>
    </citation>
    <scope>NUCLEOTIDE SEQUENCE</scope>
    <source>
        <strain evidence="1">M17dextr</strain>
    </source>
</reference>
<accession>A0AAW6U2T1</accession>
<proteinExistence type="predicted"/>
<comment type="caution">
    <text evidence="1">The sequence shown here is derived from an EMBL/GenBank/DDBJ whole genome shotgun (WGS) entry which is preliminary data.</text>
</comment>
<evidence type="ECO:0000313" key="1">
    <source>
        <dbReference type="EMBL" id="MDI6450852.1"/>
    </source>
</evidence>
<dbReference type="NCBIfam" id="NF038001">
    <property type="entry name" value="HYExAFE"/>
    <property type="match status" value="1"/>
</dbReference>
<protein>
    <submittedName>
        <fullName evidence="1">HYExAFE family protein</fullName>
    </submittedName>
</protein>
<dbReference type="AlphaFoldDB" id="A0AAW6U2T1"/>
<gene>
    <name evidence="1" type="ORF">QJ522_17465</name>
</gene>
<dbReference type="EMBL" id="JASCXX010000025">
    <property type="protein sequence ID" value="MDI6450852.1"/>
    <property type="molecule type" value="Genomic_DNA"/>
</dbReference>
<name>A0AAW6U2T1_9BACT</name>
<dbReference type="InterPro" id="IPR049797">
    <property type="entry name" value="HYExAFE"/>
</dbReference>
<organism evidence="1 2">
    <name type="scientific">Anaerobaca lacustris</name>
    <dbReference type="NCBI Taxonomy" id="3044600"/>
    <lineage>
        <taxon>Bacteria</taxon>
        <taxon>Pseudomonadati</taxon>
        <taxon>Planctomycetota</taxon>
        <taxon>Phycisphaerae</taxon>
        <taxon>Sedimentisphaerales</taxon>
        <taxon>Anaerobacaceae</taxon>
        <taxon>Anaerobaca</taxon>
    </lineage>
</organism>